<feature type="domain" description="Type II secretion system protein GspG C-terminal" evidence="12">
    <location>
        <begin position="40"/>
        <end position="145"/>
    </location>
</feature>
<evidence type="ECO:0000256" key="1">
    <source>
        <dbReference type="ARBA" id="ARBA00004377"/>
    </source>
</evidence>
<evidence type="ECO:0000256" key="8">
    <source>
        <dbReference type="ARBA" id="ARBA00022989"/>
    </source>
</evidence>
<feature type="region of interest" description="Disordered" evidence="10">
    <location>
        <begin position="123"/>
        <end position="146"/>
    </location>
</feature>
<keyword evidence="15" id="KW-1185">Reference proteome</keyword>
<accession>A0A4P7BK23</accession>
<reference evidence="13" key="3">
    <citation type="submission" date="2022-12" db="EMBL/GenBank/DDBJ databases">
        <authorList>
            <person name="Sun Q."/>
            <person name="Kim S."/>
        </authorList>
    </citation>
    <scope>NUCLEOTIDE SEQUENCE</scope>
    <source>
        <strain evidence="13">KCTC 12344</strain>
    </source>
</reference>
<dbReference type="OrthoDB" id="9795612at2"/>
<evidence type="ECO:0000313" key="15">
    <source>
        <dbReference type="Proteomes" id="UP000294359"/>
    </source>
</evidence>
<dbReference type="Gene3D" id="3.30.700.10">
    <property type="entry name" value="Glycoprotein, Type 4 Pilin"/>
    <property type="match status" value="1"/>
</dbReference>
<dbReference type="PRINTS" id="PR00813">
    <property type="entry name" value="BCTERIALGSPG"/>
</dbReference>
<evidence type="ECO:0000259" key="12">
    <source>
        <dbReference type="Pfam" id="PF08334"/>
    </source>
</evidence>
<dbReference type="AlphaFoldDB" id="A0A4P7BK23"/>
<keyword evidence="6" id="KW-0997">Cell inner membrane</keyword>
<evidence type="ECO:0000256" key="6">
    <source>
        <dbReference type="ARBA" id="ARBA00022519"/>
    </source>
</evidence>
<evidence type="ECO:0000256" key="3">
    <source>
        <dbReference type="ARBA" id="ARBA00020042"/>
    </source>
</evidence>
<dbReference type="PANTHER" id="PTHR30093:SF45">
    <property type="entry name" value="TYPE II SECRETION SYSTEM CORE PROTEIN G"/>
    <property type="match status" value="1"/>
</dbReference>
<dbReference type="InterPro" id="IPR000983">
    <property type="entry name" value="Bac_GSPG_pilin"/>
</dbReference>
<evidence type="ECO:0000256" key="11">
    <source>
        <dbReference type="SAM" id="Phobius"/>
    </source>
</evidence>
<organism evidence="13 16">
    <name type="scientific">Pseudoduganella plicata</name>
    <dbReference type="NCBI Taxonomy" id="321984"/>
    <lineage>
        <taxon>Bacteria</taxon>
        <taxon>Pseudomonadati</taxon>
        <taxon>Pseudomonadota</taxon>
        <taxon>Betaproteobacteria</taxon>
        <taxon>Burkholderiales</taxon>
        <taxon>Oxalobacteraceae</taxon>
        <taxon>Telluria group</taxon>
        <taxon>Pseudoduganella</taxon>
    </lineage>
</organism>
<gene>
    <name evidence="14" type="primary">gspG</name>
    <name evidence="14" type="ORF">E1742_23505</name>
    <name evidence="13" type="ORF">GCM10007388_18020</name>
</gene>
<name>A0A4P7BK23_9BURK</name>
<evidence type="ECO:0000256" key="9">
    <source>
        <dbReference type="ARBA" id="ARBA00023136"/>
    </source>
</evidence>
<evidence type="ECO:0000256" key="2">
    <source>
        <dbReference type="ARBA" id="ARBA00009984"/>
    </source>
</evidence>
<comment type="subcellular location">
    <subcellularLocation>
        <location evidence="1">Cell inner membrane</location>
        <topology evidence="1">Single-pass membrane protein</topology>
    </subcellularLocation>
</comment>
<dbReference type="Proteomes" id="UP000619512">
    <property type="component" value="Unassembled WGS sequence"/>
</dbReference>
<comment type="similarity">
    <text evidence="2">Belongs to the GSP G family.</text>
</comment>
<dbReference type="GO" id="GO:0015627">
    <property type="term" value="C:type II protein secretion system complex"/>
    <property type="evidence" value="ECO:0007669"/>
    <property type="project" value="InterPro"/>
</dbReference>
<sequence>MQAAKFYRKQGRAARGFTLLELLVVIVIIGLLAAYVGPKYFSQLGKSEVTVAKAQIEAFEKSLDTYRLDVGRYPTTEEGMGALMTAPPTAGAKWNGPYLKKGVPADPWGRPYAYKSPGSKGDYEITSLGKDGQPGGTGDNADISSQ</sequence>
<keyword evidence="9 11" id="KW-0472">Membrane</keyword>
<proteinExistence type="inferred from homology"/>
<dbReference type="InterPro" id="IPR010054">
    <property type="entry name" value="Type2_sec_GspG"/>
</dbReference>
<dbReference type="RefSeq" id="WP_134387499.1">
    <property type="nucleotide sequence ID" value="NZ_BMWW01000002.1"/>
</dbReference>
<dbReference type="InterPro" id="IPR045584">
    <property type="entry name" value="Pilin-like"/>
</dbReference>
<evidence type="ECO:0000256" key="5">
    <source>
        <dbReference type="ARBA" id="ARBA00022481"/>
    </source>
</evidence>
<dbReference type="Pfam" id="PF07963">
    <property type="entry name" value="N_methyl"/>
    <property type="match status" value="1"/>
</dbReference>
<reference evidence="14 15" key="2">
    <citation type="submission" date="2019-03" db="EMBL/GenBank/DDBJ databases">
        <title>Draft Genome Sequences of Six Type Strains of the Genus Massilia.</title>
        <authorList>
            <person name="Miess H."/>
            <person name="Frediansyhah A."/>
            <person name="Gross H."/>
        </authorList>
    </citation>
    <scope>NUCLEOTIDE SEQUENCE [LARGE SCALE GENOMIC DNA]</scope>
    <source>
        <strain evidence="14 15">DSM 17505</strain>
    </source>
</reference>
<dbReference type="InterPro" id="IPR013545">
    <property type="entry name" value="T2SS_protein-GspG_C"/>
</dbReference>
<reference evidence="13" key="1">
    <citation type="journal article" date="2014" name="Int. J. Syst. Evol. Microbiol.">
        <title>Complete genome sequence of Corynebacterium casei LMG S-19264T (=DSM 44701T), isolated from a smear-ripened cheese.</title>
        <authorList>
            <consortium name="US DOE Joint Genome Institute (JGI-PGF)"/>
            <person name="Walter F."/>
            <person name="Albersmeier A."/>
            <person name="Kalinowski J."/>
            <person name="Ruckert C."/>
        </authorList>
    </citation>
    <scope>NUCLEOTIDE SEQUENCE</scope>
    <source>
        <strain evidence="13">KCTC 12344</strain>
    </source>
</reference>
<dbReference type="Pfam" id="PF08334">
    <property type="entry name" value="T2SSG"/>
    <property type="match status" value="1"/>
</dbReference>
<dbReference type="GO" id="GO:0005886">
    <property type="term" value="C:plasma membrane"/>
    <property type="evidence" value="ECO:0007669"/>
    <property type="project" value="UniProtKB-SubCell"/>
</dbReference>
<dbReference type="PANTHER" id="PTHR30093">
    <property type="entry name" value="GENERAL SECRETION PATHWAY PROTEIN G"/>
    <property type="match status" value="1"/>
</dbReference>
<dbReference type="EMBL" id="CP038026">
    <property type="protein sequence ID" value="QBQ38800.1"/>
    <property type="molecule type" value="Genomic_DNA"/>
</dbReference>
<dbReference type="Proteomes" id="UP000294359">
    <property type="component" value="Chromosome"/>
</dbReference>
<dbReference type="GO" id="GO:0015628">
    <property type="term" value="P:protein secretion by the type II secretion system"/>
    <property type="evidence" value="ECO:0007669"/>
    <property type="project" value="InterPro"/>
</dbReference>
<keyword evidence="7 11" id="KW-0812">Transmembrane</keyword>
<evidence type="ECO:0000313" key="14">
    <source>
        <dbReference type="EMBL" id="QBQ38800.1"/>
    </source>
</evidence>
<evidence type="ECO:0000313" key="13">
    <source>
        <dbReference type="EMBL" id="GGY85170.1"/>
    </source>
</evidence>
<keyword evidence="8 11" id="KW-1133">Transmembrane helix</keyword>
<keyword evidence="5" id="KW-0488">Methylation</keyword>
<dbReference type="NCBIfam" id="TIGR02532">
    <property type="entry name" value="IV_pilin_GFxxxE"/>
    <property type="match status" value="1"/>
</dbReference>
<dbReference type="EMBL" id="BMWW01000002">
    <property type="protein sequence ID" value="GGY85170.1"/>
    <property type="molecule type" value="Genomic_DNA"/>
</dbReference>
<dbReference type="SUPFAM" id="SSF54523">
    <property type="entry name" value="Pili subunits"/>
    <property type="match status" value="1"/>
</dbReference>
<dbReference type="InterPro" id="IPR012902">
    <property type="entry name" value="N_methyl_site"/>
</dbReference>
<evidence type="ECO:0000256" key="4">
    <source>
        <dbReference type="ARBA" id="ARBA00022475"/>
    </source>
</evidence>
<feature type="transmembrane region" description="Helical" evidence="11">
    <location>
        <begin position="16"/>
        <end position="37"/>
    </location>
</feature>
<evidence type="ECO:0000256" key="7">
    <source>
        <dbReference type="ARBA" id="ARBA00022692"/>
    </source>
</evidence>
<evidence type="ECO:0000313" key="16">
    <source>
        <dbReference type="Proteomes" id="UP000619512"/>
    </source>
</evidence>
<protein>
    <recommendedName>
        <fullName evidence="3">Type II secretion system core protein G</fullName>
    </recommendedName>
</protein>
<dbReference type="NCBIfam" id="TIGR01710">
    <property type="entry name" value="typeII_sec_gspG"/>
    <property type="match status" value="1"/>
</dbReference>
<evidence type="ECO:0000256" key="10">
    <source>
        <dbReference type="SAM" id="MobiDB-lite"/>
    </source>
</evidence>
<keyword evidence="4" id="KW-1003">Cell membrane</keyword>